<dbReference type="InterPro" id="IPR036388">
    <property type="entry name" value="WH-like_DNA-bd_sf"/>
</dbReference>
<evidence type="ECO:0000256" key="3">
    <source>
        <dbReference type="ARBA" id="ARBA00022691"/>
    </source>
</evidence>
<reference evidence="6" key="1">
    <citation type="submission" date="2021-03" db="EMBL/GenBank/DDBJ databases">
        <title>Identification and antibiotic profiling of Wohlfahrtiimonas chitiniclastica, an underestimated human pathogen.</title>
        <authorList>
            <person name="Kopf A."/>
            <person name="Bunk B."/>
            <person name="Coldewey S."/>
            <person name="Gunzer F."/>
            <person name="Riedel T."/>
            <person name="Schroettner P."/>
        </authorList>
    </citation>
    <scope>NUCLEOTIDE SEQUENCE</scope>
    <source>
        <strain evidence="6">DSM 100917</strain>
    </source>
</reference>
<dbReference type="PANTHER" id="PTHR43712">
    <property type="entry name" value="PUTATIVE (AFU_ORTHOLOGUE AFUA_4G14580)-RELATED"/>
    <property type="match status" value="1"/>
</dbReference>
<name>A0AB35BZK9_9GAMM</name>
<dbReference type="PANTHER" id="PTHR43712:SF2">
    <property type="entry name" value="O-METHYLTRANSFERASE CICE"/>
    <property type="match status" value="1"/>
</dbReference>
<proteinExistence type="predicted"/>
<dbReference type="InterPro" id="IPR049480">
    <property type="entry name" value="BVU_1015-like_N"/>
</dbReference>
<evidence type="ECO:0000256" key="2">
    <source>
        <dbReference type="ARBA" id="ARBA00022679"/>
    </source>
</evidence>
<evidence type="ECO:0000259" key="4">
    <source>
        <dbReference type="Pfam" id="PF00891"/>
    </source>
</evidence>
<dbReference type="Pfam" id="PF00891">
    <property type="entry name" value="Methyltransf_2"/>
    <property type="match status" value="1"/>
</dbReference>
<gene>
    <name evidence="6" type="ORF">J7561_04835</name>
</gene>
<dbReference type="InterPro" id="IPR001077">
    <property type="entry name" value="COMT_C"/>
</dbReference>
<protein>
    <submittedName>
        <fullName evidence="6">SAM-dependent methyltransferase</fullName>
    </submittedName>
</protein>
<dbReference type="GO" id="GO:0008171">
    <property type="term" value="F:O-methyltransferase activity"/>
    <property type="evidence" value="ECO:0007669"/>
    <property type="project" value="InterPro"/>
</dbReference>
<dbReference type="PROSITE" id="PS51683">
    <property type="entry name" value="SAM_OMT_II"/>
    <property type="match status" value="1"/>
</dbReference>
<dbReference type="Pfam" id="PF21212">
    <property type="entry name" value="Dimerisation2-like_dom"/>
    <property type="match status" value="1"/>
</dbReference>
<dbReference type="GO" id="GO:0032259">
    <property type="term" value="P:methylation"/>
    <property type="evidence" value="ECO:0007669"/>
    <property type="project" value="UniProtKB-KW"/>
</dbReference>
<dbReference type="InterPro" id="IPR029063">
    <property type="entry name" value="SAM-dependent_MTases_sf"/>
</dbReference>
<dbReference type="InterPro" id="IPR016461">
    <property type="entry name" value="COMT-like"/>
</dbReference>
<dbReference type="Gene3D" id="1.10.10.10">
    <property type="entry name" value="Winged helix-like DNA-binding domain superfamily/Winged helix DNA-binding domain"/>
    <property type="match status" value="1"/>
</dbReference>
<organism evidence="6 7">
    <name type="scientific">Wohlfahrtiimonas chitiniclastica</name>
    <dbReference type="NCBI Taxonomy" id="400946"/>
    <lineage>
        <taxon>Bacteria</taxon>
        <taxon>Pseudomonadati</taxon>
        <taxon>Pseudomonadota</taxon>
        <taxon>Gammaproteobacteria</taxon>
        <taxon>Cardiobacteriales</taxon>
        <taxon>Ignatzschineriaceae</taxon>
        <taxon>Wohlfahrtiimonas</taxon>
    </lineage>
</organism>
<keyword evidence="2" id="KW-0808">Transferase</keyword>
<dbReference type="Gene3D" id="3.40.50.150">
    <property type="entry name" value="Vaccinia Virus protein VP39"/>
    <property type="match status" value="1"/>
</dbReference>
<dbReference type="Proteomes" id="UP000680020">
    <property type="component" value="Unassembled WGS sequence"/>
</dbReference>
<evidence type="ECO:0000256" key="1">
    <source>
        <dbReference type="ARBA" id="ARBA00022603"/>
    </source>
</evidence>
<comment type="caution">
    <text evidence="6">The sequence shown here is derived from an EMBL/GenBank/DDBJ whole genome shotgun (WGS) entry which is preliminary data.</text>
</comment>
<dbReference type="SUPFAM" id="SSF53335">
    <property type="entry name" value="S-adenosyl-L-methionine-dependent methyltransferases"/>
    <property type="match status" value="1"/>
</dbReference>
<evidence type="ECO:0000313" key="7">
    <source>
        <dbReference type="Proteomes" id="UP000680020"/>
    </source>
</evidence>
<feature type="domain" description="BVU-1015-like N-terminal dimerisation-like" evidence="5">
    <location>
        <begin position="19"/>
        <end position="89"/>
    </location>
</feature>
<feature type="domain" description="O-methyltransferase C-terminal" evidence="4">
    <location>
        <begin position="182"/>
        <end position="334"/>
    </location>
</feature>
<dbReference type="EMBL" id="JAGIBU010000003">
    <property type="protein sequence ID" value="MBS7824526.1"/>
    <property type="molecule type" value="Genomic_DNA"/>
</dbReference>
<dbReference type="AlphaFoldDB" id="A0AB35BZK9"/>
<evidence type="ECO:0000313" key="6">
    <source>
        <dbReference type="EMBL" id="MBS7824526.1"/>
    </source>
</evidence>
<accession>A0AB35BZK9</accession>
<dbReference type="RefSeq" id="WP_213403759.1">
    <property type="nucleotide sequence ID" value="NZ_JAGIBT010000003.1"/>
</dbReference>
<evidence type="ECO:0000259" key="5">
    <source>
        <dbReference type="Pfam" id="PF21212"/>
    </source>
</evidence>
<dbReference type="Gene3D" id="1.20.58.1390">
    <property type="match status" value="1"/>
</dbReference>
<sequence>MPSDFYNKDSLNALEAITLAQRIAFAPMIFQAAVCLRDFGILAQLDAAKKTGLTLREIVDQGSLSEYSVSVLLDMGLSCSIVYQQDARFYLAKTGHFLLHDEMTRINMDFTRDICYDGLSHLKASLISNTPQGLKSLGNFEHFYRHLKDLTPTQQKSWFEYDHFYSDGAFDAALNVVLAESPAHIYDIGGNTGKFSMACCQKSADVHVTILDLPEQVGLATENIVAAGLSDRIDTHSLNILTAKDLPNAADLYWMSQFLDCFSGEEIVRILSLIKATKAPTAKVCILEIFWDQQQFEAAAFSLNASSLYFTAIANGNSRFYEAEVFKSYIEAAGLSIVKEVKGIGPYHTLLMCE</sequence>
<keyword evidence="1 6" id="KW-0489">Methyltransferase</keyword>
<keyword evidence="3" id="KW-0949">S-adenosyl-L-methionine</keyword>